<gene>
    <name evidence="2" type="ORF">CI15_33420</name>
</gene>
<reference evidence="2 3" key="1">
    <citation type="journal article" date="2015" name="Int. J. Syst. Evol. Microbiol.">
        <title>Burkholderia monticola sp. nov., isolated from mountain soil.</title>
        <authorList>
            <person name="Baek I."/>
            <person name="Seo B."/>
            <person name="Lee I."/>
            <person name="Yi H."/>
            <person name="Chun J."/>
        </authorList>
    </citation>
    <scope>NUCLEOTIDE SEQUENCE [LARGE SCALE GENOMIC DNA]</scope>
    <source>
        <strain evidence="2 3">JC2948</strain>
    </source>
</reference>
<feature type="domain" description="DUF7693" evidence="1">
    <location>
        <begin position="4"/>
        <end position="98"/>
    </location>
</feature>
<dbReference type="OrthoDB" id="7000909at2"/>
<dbReference type="EMBL" id="LRBG01000039">
    <property type="protein sequence ID" value="KXU82436.1"/>
    <property type="molecule type" value="Genomic_DNA"/>
</dbReference>
<dbReference type="Pfam" id="PF24745">
    <property type="entry name" value="DUF7693"/>
    <property type="match status" value="1"/>
</dbReference>
<name>A0A149PBP3_9BURK</name>
<evidence type="ECO:0000313" key="3">
    <source>
        <dbReference type="Proteomes" id="UP000075613"/>
    </source>
</evidence>
<dbReference type="STRING" id="1399968.CI15_33420"/>
<sequence length="106" mass="12018">MSAIQASEIVEVFRQALRGEIAVKVEGDESWDKIYCGDVEFMFGEWRIVVFNDCSEFDYVSSALAPDGREGEFDDWWPGSPVDMLTMEELAAMENLVESLEPEVRA</sequence>
<accession>A0A149PBP3</accession>
<evidence type="ECO:0000313" key="2">
    <source>
        <dbReference type="EMBL" id="KXU82436.1"/>
    </source>
</evidence>
<dbReference type="InterPro" id="IPR056110">
    <property type="entry name" value="DUF7693"/>
</dbReference>
<dbReference type="RefSeq" id="WP_062137515.1">
    <property type="nucleotide sequence ID" value="NZ_LRBG01000039.1"/>
</dbReference>
<dbReference type="Proteomes" id="UP000075613">
    <property type="component" value="Unassembled WGS sequence"/>
</dbReference>
<keyword evidence="3" id="KW-1185">Reference proteome</keyword>
<protein>
    <recommendedName>
        <fullName evidence="1">DUF7693 domain-containing protein</fullName>
    </recommendedName>
</protein>
<proteinExistence type="predicted"/>
<organism evidence="2 3">
    <name type="scientific">Paraburkholderia monticola</name>
    <dbReference type="NCBI Taxonomy" id="1399968"/>
    <lineage>
        <taxon>Bacteria</taxon>
        <taxon>Pseudomonadati</taxon>
        <taxon>Pseudomonadota</taxon>
        <taxon>Betaproteobacteria</taxon>
        <taxon>Burkholderiales</taxon>
        <taxon>Burkholderiaceae</taxon>
        <taxon>Paraburkholderia</taxon>
    </lineage>
</organism>
<dbReference type="AlphaFoldDB" id="A0A149PBP3"/>
<evidence type="ECO:0000259" key="1">
    <source>
        <dbReference type="Pfam" id="PF24745"/>
    </source>
</evidence>
<comment type="caution">
    <text evidence="2">The sequence shown here is derived from an EMBL/GenBank/DDBJ whole genome shotgun (WGS) entry which is preliminary data.</text>
</comment>